<dbReference type="EMBL" id="CAIX01000033">
    <property type="protein sequence ID" value="CCI42424.1"/>
    <property type="molecule type" value="Genomic_DNA"/>
</dbReference>
<dbReference type="InParanoid" id="A0A024G7C8"/>
<dbReference type="InterPro" id="IPR021109">
    <property type="entry name" value="Peptidase_aspartic_dom_sf"/>
</dbReference>
<reference evidence="1 2" key="1">
    <citation type="submission" date="2012-05" db="EMBL/GenBank/DDBJ databases">
        <title>Recombination and specialization in a pathogen metapopulation.</title>
        <authorList>
            <person name="Gardiner A."/>
            <person name="Kemen E."/>
            <person name="Schultz-Larsen T."/>
            <person name="MacLean D."/>
            <person name="Van Oosterhout C."/>
            <person name="Jones J.D.G."/>
        </authorList>
    </citation>
    <scope>NUCLEOTIDE SEQUENCE [LARGE SCALE GENOMIC DNA]</scope>
    <source>
        <strain evidence="1 2">Ac Nc2</strain>
    </source>
</reference>
<sequence>MKDGFLKTVAFAAVGVFLAHVPFVRAIHLDMVHAVSAGSDKFHRGLRLDILPDVKFLNDGAPVCEGDCKTRIYTLTFVIADDSVPPSESAWKELQPSERRNWKFKINGVEAIAVLTLPVEGYEYYIGWRMTWNSLMKLCKGTGFYHIPFPAVNPQAYMFQHRGIYTVDWIKHKGPRLNLRESLQLLDAPYVTLKKEDFIKPNKVKFVGREYSNQKIRFQLGNEATQVPPEIFDRIGYTFQLEGTPLTLDSSSGRYEFDCFDLLMFKYRVVQINRLITLSLRWLGDSAQQLEVMFKGLQSIFKKEDTCTLLFENSGRKDVWLLGSSFLRAFNLTFGVNENAWAVDITESIKENVKEDFENDLGLKYGRSDQTYIDPSRTD</sequence>
<dbReference type="SUPFAM" id="SSF50630">
    <property type="entry name" value="Acid proteases"/>
    <property type="match status" value="1"/>
</dbReference>
<gene>
    <name evidence="1" type="ORF">BN9_032080</name>
</gene>
<accession>A0A024G7C8</accession>
<keyword evidence="2" id="KW-1185">Reference proteome</keyword>
<dbReference type="Proteomes" id="UP000053237">
    <property type="component" value="Unassembled WGS sequence"/>
</dbReference>
<comment type="caution">
    <text evidence="1">The sequence shown here is derived from an EMBL/GenBank/DDBJ whole genome shotgun (WGS) entry which is preliminary data.</text>
</comment>
<proteinExistence type="predicted"/>
<evidence type="ECO:0000313" key="2">
    <source>
        <dbReference type="Proteomes" id="UP000053237"/>
    </source>
</evidence>
<evidence type="ECO:0000313" key="1">
    <source>
        <dbReference type="EMBL" id="CCI42424.1"/>
    </source>
</evidence>
<dbReference type="Gene3D" id="2.40.70.10">
    <property type="entry name" value="Acid Proteases"/>
    <property type="match status" value="1"/>
</dbReference>
<organism evidence="1 2">
    <name type="scientific">Albugo candida</name>
    <dbReference type="NCBI Taxonomy" id="65357"/>
    <lineage>
        <taxon>Eukaryota</taxon>
        <taxon>Sar</taxon>
        <taxon>Stramenopiles</taxon>
        <taxon>Oomycota</taxon>
        <taxon>Peronosporomycetes</taxon>
        <taxon>Albuginales</taxon>
        <taxon>Albuginaceae</taxon>
        <taxon>Albugo</taxon>
    </lineage>
</organism>
<protein>
    <submittedName>
        <fullName evidence="1">Uncharacterized protein</fullName>
    </submittedName>
</protein>
<name>A0A024G7C8_9STRA</name>
<dbReference type="AlphaFoldDB" id="A0A024G7C8"/>